<dbReference type="Proteomes" id="UP000324800">
    <property type="component" value="Unassembled WGS sequence"/>
</dbReference>
<evidence type="ECO:0000313" key="1">
    <source>
        <dbReference type="EMBL" id="KAA6342743.1"/>
    </source>
</evidence>
<reference evidence="1 2" key="1">
    <citation type="submission" date="2019-03" db="EMBL/GenBank/DDBJ databases">
        <title>Single cell metagenomics reveals metabolic interactions within the superorganism composed of flagellate Streblomastix strix and complex community of Bacteroidetes bacteria on its surface.</title>
        <authorList>
            <person name="Treitli S.C."/>
            <person name="Kolisko M."/>
            <person name="Husnik F."/>
            <person name="Keeling P."/>
            <person name="Hampl V."/>
        </authorList>
    </citation>
    <scope>NUCLEOTIDE SEQUENCE [LARGE SCALE GENOMIC DNA]</scope>
    <source>
        <strain evidence="1">ST1C</strain>
    </source>
</reference>
<name>A0A5J4SBT7_9EUKA</name>
<sequence length="59" mass="6497">EFAVDYAAFEMLNHASVKVAANLGGFYCFLPCLMEVVIAEANFDVDYVVGGVTWLSFEI</sequence>
<accession>A0A5J4SBT7</accession>
<dbReference type="AlphaFoldDB" id="A0A5J4SBT7"/>
<comment type="caution">
    <text evidence="1">The sequence shown here is derived from an EMBL/GenBank/DDBJ whole genome shotgun (WGS) entry which is preliminary data.</text>
</comment>
<feature type="non-terminal residue" evidence="1">
    <location>
        <position position="59"/>
    </location>
</feature>
<proteinExistence type="predicted"/>
<dbReference type="EMBL" id="SNRW01040602">
    <property type="protein sequence ID" value="KAA6342743.1"/>
    <property type="molecule type" value="Genomic_DNA"/>
</dbReference>
<evidence type="ECO:0000313" key="2">
    <source>
        <dbReference type="Proteomes" id="UP000324800"/>
    </source>
</evidence>
<protein>
    <submittedName>
        <fullName evidence="1">Uncharacterized protein</fullName>
    </submittedName>
</protein>
<gene>
    <name evidence="1" type="ORF">EZS28_052363</name>
</gene>
<feature type="non-terminal residue" evidence="1">
    <location>
        <position position="1"/>
    </location>
</feature>
<organism evidence="1 2">
    <name type="scientific">Streblomastix strix</name>
    <dbReference type="NCBI Taxonomy" id="222440"/>
    <lineage>
        <taxon>Eukaryota</taxon>
        <taxon>Metamonada</taxon>
        <taxon>Preaxostyla</taxon>
        <taxon>Oxymonadida</taxon>
        <taxon>Streblomastigidae</taxon>
        <taxon>Streblomastix</taxon>
    </lineage>
</organism>